<name>X1JLC3_9ZZZZ</name>
<protein>
    <submittedName>
        <fullName evidence="1">Uncharacterized protein</fullName>
    </submittedName>
</protein>
<proteinExistence type="predicted"/>
<organism evidence="1">
    <name type="scientific">marine sediment metagenome</name>
    <dbReference type="NCBI Taxonomy" id="412755"/>
    <lineage>
        <taxon>unclassified sequences</taxon>
        <taxon>metagenomes</taxon>
        <taxon>ecological metagenomes</taxon>
    </lineage>
</organism>
<dbReference type="Gene3D" id="1.10.3210.10">
    <property type="entry name" value="Hypothetical protein af1432"/>
    <property type="match status" value="1"/>
</dbReference>
<evidence type="ECO:0000313" key="1">
    <source>
        <dbReference type="EMBL" id="GAH82275.1"/>
    </source>
</evidence>
<reference evidence="1" key="1">
    <citation type="journal article" date="2014" name="Front. Microbiol.">
        <title>High frequency of phylogenetically diverse reductive dehalogenase-homologous genes in deep subseafloor sedimentary metagenomes.</title>
        <authorList>
            <person name="Kawai M."/>
            <person name="Futagami T."/>
            <person name="Toyoda A."/>
            <person name="Takaki Y."/>
            <person name="Nishi S."/>
            <person name="Hori S."/>
            <person name="Arai W."/>
            <person name="Tsubouchi T."/>
            <person name="Morono Y."/>
            <person name="Uchiyama I."/>
            <person name="Ito T."/>
            <person name="Fujiyama A."/>
            <person name="Inagaki F."/>
            <person name="Takami H."/>
        </authorList>
    </citation>
    <scope>NUCLEOTIDE SEQUENCE</scope>
    <source>
        <strain evidence="1">Expedition CK06-06</strain>
    </source>
</reference>
<gene>
    <name evidence="1" type="ORF">S03H2_59441</name>
</gene>
<dbReference type="AlphaFoldDB" id="X1JLC3"/>
<comment type="caution">
    <text evidence="1">The sequence shown here is derived from an EMBL/GenBank/DDBJ whole genome shotgun (WGS) entry which is preliminary data.</text>
</comment>
<accession>X1JLC3</accession>
<feature type="non-terminal residue" evidence="1">
    <location>
        <position position="1"/>
    </location>
</feature>
<dbReference type="EMBL" id="BARU01038222">
    <property type="protein sequence ID" value="GAH82275.1"/>
    <property type="molecule type" value="Genomic_DNA"/>
</dbReference>
<sequence length="74" mass="8095">DLLENDGQGLNLTWEVRDGILNHSKTQVGVLGQGWGKVNTLEGEVCKISDIVAYINHDIGDENLCLMLKTAESL</sequence>